<dbReference type="InterPro" id="IPR011990">
    <property type="entry name" value="TPR-like_helical_dom_sf"/>
</dbReference>
<proteinExistence type="predicted"/>
<dbReference type="InterPro" id="IPR027417">
    <property type="entry name" value="P-loop_NTPase"/>
</dbReference>
<feature type="region of interest" description="Disordered" evidence="2">
    <location>
        <begin position="522"/>
        <end position="549"/>
    </location>
</feature>
<dbReference type="AlphaFoldDB" id="A0A841CBR9"/>
<feature type="repeat" description="TPR" evidence="1">
    <location>
        <begin position="448"/>
        <end position="481"/>
    </location>
</feature>
<dbReference type="PANTHER" id="PTHR10098:SF108">
    <property type="entry name" value="TETRATRICOPEPTIDE REPEAT PROTEIN 28"/>
    <property type="match status" value="1"/>
</dbReference>
<sequence length="549" mass="60433">ATPEQVVPLLPGSPTCTVLVTGRHRLPSLIDRHGAHHLPLDVLTTNEARTLLAARLGRQRVADESEVTDELIRLCGRHPLALAITARNAVTRPCIPLTEIAAELREPGLETLDHDTDPAASLPTVLSWSLRRLTDQQRTVFALLGIAPGPDTTAPAVAALTDLPSAGARKALSALEEASMLERRPQGRYAMHDLVRDYAATIAQDLPADVRETALARVVDFHLHTTFAADRLLDPHRQLLRPDPPAPGVHPHPLPDAEAATDWLEAEHATLLATQRAAVALGRHQVVWHLAWALDVFHVRRGCLRDRLASWRAALDASAHLPEPTTRIRAHRNLGDAYTCLGLHKEAVGHLDRALALAARHHDTTEQAYIHQTLALTWEGQGDDRQALNHARHALDLHRALDQPVWEADALSQVGWYAARLGDFDTARDHCRAALALNRHHHDSIGEASTLDSLGFIAHRTGDHRQAVEHYQQALVLFRTLGYTYEVPDTLGKLGHLHAALGHHDQARTAWREALALYREQGRDTDAERVQQQLDDLGDTTGDSPDTVA</sequence>
<organism evidence="3 4">
    <name type="scientific">Saccharothrix tamanrassetensis</name>
    <dbReference type="NCBI Taxonomy" id="1051531"/>
    <lineage>
        <taxon>Bacteria</taxon>
        <taxon>Bacillati</taxon>
        <taxon>Actinomycetota</taxon>
        <taxon>Actinomycetes</taxon>
        <taxon>Pseudonocardiales</taxon>
        <taxon>Pseudonocardiaceae</taxon>
        <taxon>Saccharothrix</taxon>
    </lineage>
</organism>
<feature type="repeat" description="TPR" evidence="1">
    <location>
        <begin position="328"/>
        <end position="361"/>
    </location>
</feature>
<dbReference type="PROSITE" id="PS50005">
    <property type="entry name" value="TPR"/>
    <property type="match status" value="2"/>
</dbReference>
<evidence type="ECO:0000313" key="4">
    <source>
        <dbReference type="Proteomes" id="UP000547510"/>
    </source>
</evidence>
<comment type="caution">
    <text evidence="3">The sequence shown here is derived from an EMBL/GenBank/DDBJ whole genome shotgun (WGS) entry which is preliminary data.</text>
</comment>
<evidence type="ECO:0000313" key="3">
    <source>
        <dbReference type="EMBL" id="MBB5954393.1"/>
    </source>
</evidence>
<feature type="non-terminal residue" evidence="3">
    <location>
        <position position="1"/>
    </location>
</feature>
<keyword evidence="1" id="KW-0802">TPR repeat</keyword>
<dbReference type="SUPFAM" id="SSF48452">
    <property type="entry name" value="TPR-like"/>
    <property type="match status" value="1"/>
</dbReference>
<evidence type="ECO:0000256" key="2">
    <source>
        <dbReference type="SAM" id="MobiDB-lite"/>
    </source>
</evidence>
<dbReference type="InterPro" id="IPR019734">
    <property type="entry name" value="TPR_rpt"/>
</dbReference>
<dbReference type="Gene3D" id="1.25.40.10">
    <property type="entry name" value="Tetratricopeptide repeat domain"/>
    <property type="match status" value="2"/>
</dbReference>
<dbReference type="SUPFAM" id="SSF52540">
    <property type="entry name" value="P-loop containing nucleoside triphosphate hydrolases"/>
    <property type="match status" value="1"/>
</dbReference>
<dbReference type="EMBL" id="JACHJN010000001">
    <property type="protein sequence ID" value="MBB5954393.1"/>
    <property type="molecule type" value="Genomic_DNA"/>
</dbReference>
<dbReference type="Proteomes" id="UP000547510">
    <property type="component" value="Unassembled WGS sequence"/>
</dbReference>
<dbReference type="Pfam" id="PF13374">
    <property type="entry name" value="TPR_10"/>
    <property type="match status" value="1"/>
</dbReference>
<name>A0A841CBR9_9PSEU</name>
<gene>
    <name evidence="3" type="ORF">FHS29_000963</name>
</gene>
<evidence type="ECO:0000256" key="1">
    <source>
        <dbReference type="PROSITE-ProRule" id="PRU00339"/>
    </source>
</evidence>
<dbReference type="PANTHER" id="PTHR10098">
    <property type="entry name" value="RAPSYN-RELATED"/>
    <property type="match status" value="1"/>
</dbReference>
<protein>
    <submittedName>
        <fullName evidence="3">Tetratricopeptide (TPR) repeat protein</fullName>
    </submittedName>
</protein>
<dbReference type="RefSeq" id="WP_184688510.1">
    <property type="nucleotide sequence ID" value="NZ_JACHJN010000001.1"/>
</dbReference>
<dbReference type="SMART" id="SM00028">
    <property type="entry name" value="TPR"/>
    <property type="match status" value="5"/>
</dbReference>
<accession>A0A841CBR9</accession>
<reference evidence="3 4" key="1">
    <citation type="submission" date="2020-08" db="EMBL/GenBank/DDBJ databases">
        <title>Genomic Encyclopedia of Type Strains, Phase III (KMG-III): the genomes of soil and plant-associated and newly described type strains.</title>
        <authorList>
            <person name="Whitman W."/>
        </authorList>
    </citation>
    <scope>NUCLEOTIDE SEQUENCE [LARGE SCALE GENOMIC DNA]</scope>
    <source>
        <strain evidence="3 4">CECT 8640</strain>
    </source>
</reference>
<dbReference type="Pfam" id="PF13424">
    <property type="entry name" value="TPR_12"/>
    <property type="match status" value="2"/>
</dbReference>
<keyword evidence="4" id="KW-1185">Reference proteome</keyword>